<dbReference type="EMBL" id="PVXM01000011">
    <property type="protein sequence ID" value="PRR74246.1"/>
    <property type="molecule type" value="Genomic_DNA"/>
</dbReference>
<keyword evidence="4" id="KW-1185">Reference proteome</keyword>
<dbReference type="Proteomes" id="UP000238415">
    <property type="component" value="Unassembled WGS sequence"/>
</dbReference>
<dbReference type="Gene3D" id="3.30.457.10">
    <property type="entry name" value="Copper amine oxidase-like, N-terminal domain"/>
    <property type="match status" value="2"/>
</dbReference>
<protein>
    <recommendedName>
        <fullName evidence="2">Copper amine oxidase-like N-terminal domain-containing protein</fullName>
    </recommendedName>
</protein>
<dbReference type="OrthoDB" id="2023214at2"/>
<comment type="caution">
    <text evidence="3">The sequence shown here is derived from an EMBL/GenBank/DDBJ whole genome shotgun (WGS) entry which is preliminary data.</text>
</comment>
<dbReference type="InterPro" id="IPR036582">
    <property type="entry name" value="Mao_N_sf"/>
</dbReference>
<organism evidence="3 4">
    <name type="scientific">Neomoorella humiferrea</name>
    <dbReference type="NCBI Taxonomy" id="676965"/>
    <lineage>
        <taxon>Bacteria</taxon>
        <taxon>Bacillati</taxon>
        <taxon>Bacillota</taxon>
        <taxon>Clostridia</taxon>
        <taxon>Neomoorellales</taxon>
        <taxon>Neomoorellaceae</taxon>
        <taxon>Neomoorella</taxon>
    </lineage>
</organism>
<dbReference type="RefSeq" id="WP_106004857.1">
    <property type="nucleotide sequence ID" value="NZ_CP136419.1"/>
</dbReference>
<dbReference type="AlphaFoldDB" id="A0A2T0AUP3"/>
<evidence type="ECO:0000313" key="3">
    <source>
        <dbReference type="EMBL" id="PRR74246.1"/>
    </source>
</evidence>
<dbReference type="InterPro" id="IPR012854">
    <property type="entry name" value="Cu_amine_oxidase-like_N"/>
</dbReference>
<reference evidence="3 4" key="1">
    <citation type="submission" date="2018-03" db="EMBL/GenBank/DDBJ databases">
        <title>Genome sequence of Moorella humiferrea DSM 23265.</title>
        <authorList>
            <person name="Poehlein A."/>
            <person name="Daniel R."/>
        </authorList>
    </citation>
    <scope>NUCLEOTIDE SEQUENCE [LARGE SCALE GENOMIC DNA]</scope>
    <source>
        <strain evidence="3 4">DSM 23265</strain>
    </source>
</reference>
<dbReference type="SUPFAM" id="SSF55383">
    <property type="entry name" value="Copper amine oxidase, domain N"/>
    <property type="match status" value="2"/>
</dbReference>
<gene>
    <name evidence="3" type="ORF">MOHU_08450</name>
</gene>
<feature type="signal peptide" evidence="1">
    <location>
        <begin position="1"/>
        <end position="31"/>
    </location>
</feature>
<dbReference type="Pfam" id="PF07833">
    <property type="entry name" value="Cu_amine_oxidN1"/>
    <property type="match status" value="1"/>
</dbReference>
<feature type="chain" id="PRO_5015436440" description="Copper amine oxidase-like N-terminal domain-containing protein" evidence="1">
    <location>
        <begin position="32"/>
        <end position="793"/>
    </location>
</feature>
<sequence>MLKTRKKWISILLTLAMLVGLMVPFAGTAGAVGTVYTALEVPTVEDDTTTSLGKFQVEIDPAYITTTTTPDLQQYMAWVELPSDFEIKGLTVAGTQATSITSTTTVTGYAYNGSNPGAVVTASDFTADGNGFKLSVGYDNNVVTSANAFNGQKMRFVISFDSVKVPAGYSGDIPVTISYIKGQLVNGKVVVAQVGAGALKVSAVKTESFSDAGGNVKIRVEETVAGKMNATDQLKLELPDGFEWGNVSTTTINDSTETGAKILWGDIAANNTANIIITSDGDTLKIKLAYADTNNDKNNDYESTQKSAFEFWAPIKVTDPDDAKVGDIVAKVKGDYDVSPTELVVGTYGDYEATIEAEDSNVTATAGMNDQDISDIKIKEVLSGSLIPGRTITLTLPENARWVKIDDQYVNPDDNKSELKINDIIDSDQNLNLVFSGLQGTDDRTAKFTITGQATSGDNEAELTIENCTVALKAGVTGDLKVTVGGSQGLTGEITVAKVVAPITVTADKTNVQIGKAAQAAGKIVITESEAGAIDSDGALTVTLPKDIEFNGTPDVKVTKGDLEVTDVNVVDSASGRNDVLEIKFKDDSNEASTIEISNIKYDINRVLGEGDVVVKIGGSAVVETNYQGYWDTNNGGTDKWDTEDPFFKSNDYAAKVVNAVCVTPAPGGAKYSASFVIGSTAYTVNGVQYTMDVAAYTKDGRTYLPVRYVAYALGIAPENILWDGKTATFIGEGRVVQLTPGSSILTINGAPVNMDVTTDLVNGRVMVPFRWVAQAFGAQVNYDEATQTVSIN</sequence>
<feature type="domain" description="Copper amine oxidase-like N-terminal" evidence="2">
    <location>
        <begin position="684"/>
        <end position="792"/>
    </location>
</feature>
<evidence type="ECO:0000259" key="2">
    <source>
        <dbReference type="Pfam" id="PF07833"/>
    </source>
</evidence>
<accession>A0A2T0AUP3</accession>
<keyword evidence="1" id="KW-0732">Signal</keyword>
<evidence type="ECO:0000313" key="4">
    <source>
        <dbReference type="Proteomes" id="UP000238415"/>
    </source>
</evidence>
<proteinExistence type="predicted"/>
<name>A0A2T0AUP3_9FIRM</name>
<evidence type="ECO:0000256" key="1">
    <source>
        <dbReference type="SAM" id="SignalP"/>
    </source>
</evidence>